<dbReference type="AlphaFoldDB" id="A0A510L7G2"/>
<dbReference type="Proteomes" id="UP000321561">
    <property type="component" value="Chromosome"/>
</dbReference>
<evidence type="ECO:0000313" key="1">
    <source>
        <dbReference type="EMBL" id="BBM59932.1"/>
    </source>
</evidence>
<organism evidence="1 2">
    <name type="scientific">Leptotrichia hongkongensis</name>
    <dbReference type="NCBI Taxonomy" id="554406"/>
    <lineage>
        <taxon>Bacteria</taxon>
        <taxon>Fusobacteriati</taxon>
        <taxon>Fusobacteriota</taxon>
        <taxon>Fusobacteriia</taxon>
        <taxon>Fusobacteriales</taxon>
        <taxon>Leptotrichiaceae</taxon>
        <taxon>Leptotrichia</taxon>
    </lineage>
</organism>
<name>A0A510L7G2_9FUSO</name>
<dbReference type="KEGG" id="lhg:JMUB5056_1519"/>
<proteinExistence type="predicted"/>
<evidence type="ECO:0008006" key="3">
    <source>
        <dbReference type="Google" id="ProtNLM"/>
    </source>
</evidence>
<protein>
    <recommendedName>
        <fullName evidence="3">Lipoprotein</fullName>
    </recommendedName>
</protein>
<sequence>MRKLLILVLLALVLSSCLSANVGVGPGGLHGGVGVYF</sequence>
<reference evidence="1 2" key="1">
    <citation type="submission" date="2019-07" db="EMBL/GenBank/DDBJ databases">
        <title>Complete Genome Sequence of Leptotrichia hongkongensis Strain JMUB5056.</title>
        <authorList>
            <person name="Watanabe S."/>
            <person name="Cui L."/>
        </authorList>
    </citation>
    <scope>NUCLEOTIDE SEQUENCE [LARGE SCALE GENOMIC DNA]</scope>
    <source>
        <strain evidence="1 2">JMUB5056</strain>
    </source>
</reference>
<dbReference type="PROSITE" id="PS51257">
    <property type="entry name" value="PROKAR_LIPOPROTEIN"/>
    <property type="match status" value="1"/>
</dbReference>
<accession>A0A510L7G2</accession>
<dbReference type="EMBL" id="AP019846">
    <property type="protein sequence ID" value="BBM59932.1"/>
    <property type="molecule type" value="Genomic_DNA"/>
</dbReference>
<evidence type="ECO:0000313" key="2">
    <source>
        <dbReference type="Proteomes" id="UP000321561"/>
    </source>
</evidence>
<gene>
    <name evidence="1" type="ORF">JMUB5056_1519</name>
</gene>